<organism evidence="4 5">
    <name type="scientific">Vibrio diazotrophicus</name>
    <dbReference type="NCBI Taxonomy" id="685"/>
    <lineage>
        <taxon>Bacteria</taxon>
        <taxon>Pseudomonadati</taxon>
        <taxon>Pseudomonadota</taxon>
        <taxon>Gammaproteobacteria</taxon>
        <taxon>Vibrionales</taxon>
        <taxon>Vibrionaceae</taxon>
        <taxon>Vibrio</taxon>
    </lineage>
</organism>
<dbReference type="InterPro" id="IPR007607">
    <property type="entry name" value="BacA/B"/>
</dbReference>
<dbReference type="OrthoDB" id="5612117at2"/>
<dbReference type="EMBL" id="POSM01000001">
    <property type="protein sequence ID" value="PNI03741.1"/>
    <property type="molecule type" value="Genomic_DNA"/>
</dbReference>
<evidence type="ECO:0000313" key="5">
    <source>
        <dbReference type="Proteomes" id="UP000236449"/>
    </source>
</evidence>
<dbReference type="Proteomes" id="UP000236547">
    <property type="component" value="Unassembled WGS sequence"/>
</dbReference>
<evidence type="ECO:0000313" key="3">
    <source>
        <dbReference type="EMBL" id="PNI03741.1"/>
    </source>
</evidence>
<comment type="caution">
    <text evidence="4">The sequence shown here is derived from an EMBL/GenBank/DDBJ whole genome shotgun (WGS) entry which is preliminary data.</text>
</comment>
<accession>A0A2J8FXK8</accession>
<sequence>MGIFGKSSRAKSQHSATTLIAKGCSINGKFRVESNMQVDGTVEGEIHVDKTLIISESGRAVGEIFAKHLVINGEFEGTCHAAKIEILRRGKVTGTIYSDDLSIEQGGRFNGVTHPAENNTDNKSVVELADKVKEVKAQETKVQEMKDHEPKVAAKK</sequence>
<evidence type="ECO:0000313" key="4">
    <source>
        <dbReference type="EMBL" id="PNI06637.1"/>
    </source>
</evidence>
<dbReference type="PANTHER" id="PTHR35024:SF4">
    <property type="entry name" value="POLYMER-FORMING CYTOSKELETAL PROTEIN"/>
    <property type="match status" value="1"/>
</dbReference>
<dbReference type="PANTHER" id="PTHR35024">
    <property type="entry name" value="HYPOTHETICAL CYTOSOLIC PROTEIN"/>
    <property type="match status" value="1"/>
</dbReference>
<reference evidence="5 6" key="1">
    <citation type="submission" date="2018-01" db="EMBL/GenBank/DDBJ databases">
        <title>Draft genome sequences of six Vibrio diazotrophicus strains isolated from deep-sea sediments of the Baltic Sea.</title>
        <authorList>
            <person name="Castillo D."/>
            <person name="Vandieken V."/>
            <person name="Chiang O."/>
            <person name="Middelboe M."/>
        </authorList>
    </citation>
    <scope>NUCLEOTIDE SEQUENCE [LARGE SCALE GENOMIC DNA]</scope>
    <source>
        <strain evidence="4 5">60.27F</strain>
        <strain evidence="3 6">65.10M</strain>
    </source>
</reference>
<gene>
    <name evidence="4" type="ORF">C1N32_01105</name>
    <name evidence="3" type="ORF">C1O25_01425</name>
</gene>
<dbReference type="Pfam" id="PF04519">
    <property type="entry name" value="Bactofilin"/>
    <property type="match status" value="1"/>
</dbReference>
<dbReference type="AlphaFoldDB" id="A0A2J8FXK8"/>
<feature type="region of interest" description="Disordered" evidence="2">
    <location>
        <begin position="137"/>
        <end position="156"/>
    </location>
</feature>
<evidence type="ECO:0000256" key="2">
    <source>
        <dbReference type="SAM" id="MobiDB-lite"/>
    </source>
</evidence>
<dbReference type="EMBL" id="POSK01000001">
    <property type="protein sequence ID" value="PNI06637.1"/>
    <property type="molecule type" value="Genomic_DNA"/>
</dbReference>
<keyword evidence="6" id="KW-1185">Reference proteome</keyword>
<protein>
    <submittedName>
        <fullName evidence="4">Polymer-forming cytoskeletal family protein</fullName>
    </submittedName>
</protein>
<name>A0A2J8FXK8_VIBDI</name>
<comment type="similarity">
    <text evidence="1">Belongs to the bactofilin family.</text>
</comment>
<proteinExistence type="inferred from homology"/>
<evidence type="ECO:0000256" key="1">
    <source>
        <dbReference type="ARBA" id="ARBA00044755"/>
    </source>
</evidence>
<dbReference type="Proteomes" id="UP000236449">
    <property type="component" value="Unassembled WGS sequence"/>
</dbReference>
<evidence type="ECO:0000313" key="6">
    <source>
        <dbReference type="Proteomes" id="UP000236547"/>
    </source>
</evidence>